<evidence type="ECO:0000256" key="3">
    <source>
        <dbReference type="ARBA" id="ARBA00009677"/>
    </source>
</evidence>
<evidence type="ECO:0000259" key="10">
    <source>
        <dbReference type="Pfam" id="PF22638"/>
    </source>
</evidence>
<feature type="domain" description="Flagellar basal body rod protein N-terminal" evidence="8">
    <location>
        <begin position="14"/>
        <end position="37"/>
    </location>
</feature>
<gene>
    <name evidence="7" type="primary">flgK</name>
    <name evidence="11" type="ORF">SYN_02812</name>
</gene>
<dbReference type="SUPFAM" id="SSF64518">
    <property type="entry name" value="Phase 1 flagellin"/>
    <property type="match status" value="1"/>
</dbReference>
<keyword evidence="11" id="KW-0966">Cell projection</keyword>
<proteinExistence type="inferred from homology"/>
<dbReference type="InterPro" id="IPR002371">
    <property type="entry name" value="FlgK"/>
</dbReference>
<dbReference type="PRINTS" id="PR01005">
    <property type="entry name" value="FLGHOOKAP1"/>
</dbReference>
<dbReference type="Pfam" id="PF06429">
    <property type="entry name" value="Flg_bbr_C"/>
    <property type="match status" value="1"/>
</dbReference>
<dbReference type="NCBIfam" id="TIGR02492">
    <property type="entry name" value="flgK_ends"/>
    <property type="match status" value="1"/>
</dbReference>
<keyword evidence="6 7" id="KW-0975">Bacterial flagellum</keyword>
<organism evidence="11 12">
    <name type="scientific">Syntrophus aciditrophicus (strain SB)</name>
    <dbReference type="NCBI Taxonomy" id="56780"/>
    <lineage>
        <taxon>Bacteria</taxon>
        <taxon>Pseudomonadati</taxon>
        <taxon>Thermodesulfobacteriota</taxon>
        <taxon>Syntrophia</taxon>
        <taxon>Syntrophales</taxon>
        <taxon>Syntrophaceae</taxon>
        <taxon>Syntrophus</taxon>
    </lineage>
</organism>
<dbReference type="PROSITE" id="PS00588">
    <property type="entry name" value="FLAGELLA_BB_ROD"/>
    <property type="match status" value="1"/>
</dbReference>
<dbReference type="STRING" id="56780.SYN_02812"/>
<dbReference type="GO" id="GO:0005576">
    <property type="term" value="C:extracellular region"/>
    <property type="evidence" value="ECO:0007669"/>
    <property type="project" value="UniProtKB-SubCell"/>
</dbReference>
<feature type="domain" description="Flagellar basal-body/hook protein C-terminal" evidence="9">
    <location>
        <begin position="423"/>
        <end position="461"/>
    </location>
</feature>
<keyword evidence="5 7" id="KW-0964">Secreted</keyword>
<evidence type="ECO:0000256" key="7">
    <source>
        <dbReference type="RuleBase" id="RU362065"/>
    </source>
</evidence>
<dbReference type="InterPro" id="IPR053927">
    <property type="entry name" value="FlgK_helical"/>
</dbReference>
<keyword evidence="12" id="KW-1185">Reference proteome</keyword>
<evidence type="ECO:0000256" key="4">
    <source>
        <dbReference type="ARBA" id="ARBA00016244"/>
    </source>
</evidence>
<evidence type="ECO:0000259" key="9">
    <source>
        <dbReference type="Pfam" id="PF06429"/>
    </source>
</evidence>
<dbReference type="GO" id="GO:0044780">
    <property type="term" value="P:bacterial-type flagellum assembly"/>
    <property type="evidence" value="ECO:0007669"/>
    <property type="project" value="InterPro"/>
</dbReference>
<dbReference type="PANTHER" id="PTHR30033">
    <property type="entry name" value="FLAGELLAR HOOK-ASSOCIATED PROTEIN 1"/>
    <property type="match status" value="1"/>
</dbReference>
<sequence>MMSIIGILDTTKLALSSFQAAIDITGSNISNVNTPGYSRQRPVFSSVGSIDVRAAKIKVGVEVSDVERIYNNFLRDQINERSSVTGYYEALSTSLESVEIIFDETSGSGINGLLNQFWNAWSDVSNNPEGQVERDALISSAESLCASINDYGNALESVREDAENNIQETVVEINNLISSIADVNRKIREAGSEQGNSNILQDKRDEYLKELCSTINANYFIDSSGALNVFLPNGEPLVEKEFSWQLRLSSETSETNPPYHHITKVGSSDSLDEVITGGKIGALLDVRDMIVKNYQDNLDSFAAGLVTQINDQHHQGYDQYKNIGSDFFDPTATDSKSMRVNSELAADLKKIAASSSILGDGANAVQISALKDNEAAMNGIFTFNNYVASLIGKIGQDVADAKTNVEHQNIVMSQLDRQREGISGVSIDEEMMKLIQYQMGYNAAGRLCSIINEMLDTLINLGR</sequence>
<dbReference type="InParanoid" id="Q2LT25"/>
<evidence type="ECO:0000313" key="11">
    <source>
        <dbReference type="EMBL" id="ABC77237.1"/>
    </source>
</evidence>
<dbReference type="Pfam" id="PF22638">
    <property type="entry name" value="FlgK_D1"/>
    <property type="match status" value="1"/>
</dbReference>
<dbReference type="GO" id="GO:0005198">
    <property type="term" value="F:structural molecule activity"/>
    <property type="evidence" value="ECO:0007669"/>
    <property type="project" value="UniProtKB-UniRule"/>
</dbReference>
<dbReference type="Pfam" id="PF00460">
    <property type="entry name" value="Flg_bb_rod"/>
    <property type="match status" value="1"/>
</dbReference>
<evidence type="ECO:0000256" key="5">
    <source>
        <dbReference type="ARBA" id="ARBA00022525"/>
    </source>
</evidence>
<evidence type="ECO:0000256" key="1">
    <source>
        <dbReference type="ARBA" id="ARBA00004365"/>
    </source>
</evidence>
<comment type="subcellular location">
    <subcellularLocation>
        <location evidence="1 7">Bacterial flagellum</location>
    </subcellularLocation>
    <subcellularLocation>
        <location evidence="2 7">Secreted</location>
    </subcellularLocation>
</comment>
<dbReference type="EMBL" id="CP000252">
    <property type="protein sequence ID" value="ABC77237.1"/>
    <property type="molecule type" value="Genomic_DNA"/>
</dbReference>
<reference evidence="11 12" key="1">
    <citation type="journal article" date="2007" name="Proc. Natl. Acad. Sci. U.S.A.">
        <title>The genome of Syntrophus aciditrophicus: life at the thermodynamic limit of microbial growth.</title>
        <authorList>
            <person name="McInerney M.J."/>
            <person name="Rohlin L."/>
            <person name="Mouttaki H."/>
            <person name="Kim U."/>
            <person name="Krupp R.S."/>
            <person name="Rios-Hernandez L."/>
            <person name="Sieber J."/>
            <person name="Struchtemeyer C.G."/>
            <person name="Bhattacharyya A."/>
            <person name="Campbell J.W."/>
            <person name="Gunsalus R.P."/>
        </authorList>
    </citation>
    <scope>NUCLEOTIDE SEQUENCE [LARGE SCALE GENOMIC DNA]</scope>
    <source>
        <strain evidence="11 12">SB</strain>
    </source>
</reference>
<feature type="domain" description="Flagellar hook-associated protein FlgK helical" evidence="10">
    <location>
        <begin position="96"/>
        <end position="328"/>
    </location>
</feature>
<comment type="similarity">
    <text evidence="3 7">Belongs to the flagella basal body rod proteins family.</text>
</comment>
<dbReference type="FunCoup" id="Q2LT25">
    <property type="interactions" value="74"/>
</dbReference>
<dbReference type="eggNOG" id="COG1256">
    <property type="taxonomic scope" value="Bacteria"/>
</dbReference>
<dbReference type="AlphaFoldDB" id="Q2LT25"/>
<dbReference type="KEGG" id="sat:SYN_02812"/>
<dbReference type="RefSeq" id="WP_011417266.1">
    <property type="nucleotide sequence ID" value="NC_007759.1"/>
</dbReference>
<evidence type="ECO:0000256" key="2">
    <source>
        <dbReference type="ARBA" id="ARBA00004613"/>
    </source>
</evidence>
<keyword evidence="11" id="KW-0969">Cilium</keyword>
<dbReference type="GO" id="GO:0009424">
    <property type="term" value="C:bacterial-type flagellum hook"/>
    <property type="evidence" value="ECO:0007669"/>
    <property type="project" value="UniProtKB-UniRule"/>
</dbReference>
<keyword evidence="11" id="KW-0282">Flagellum</keyword>
<dbReference type="InterPro" id="IPR010930">
    <property type="entry name" value="Flg_bb/hook_C_dom"/>
</dbReference>
<dbReference type="InterPro" id="IPR001444">
    <property type="entry name" value="Flag_bb_rod_N"/>
</dbReference>
<evidence type="ECO:0000313" key="12">
    <source>
        <dbReference type="Proteomes" id="UP000001933"/>
    </source>
</evidence>
<evidence type="ECO:0000259" key="8">
    <source>
        <dbReference type="Pfam" id="PF00460"/>
    </source>
</evidence>
<dbReference type="Proteomes" id="UP000001933">
    <property type="component" value="Chromosome"/>
</dbReference>
<dbReference type="InterPro" id="IPR019776">
    <property type="entry name" value="Flagellar_basal_body_rod_CS"/>
</dbReference>
<dbReference type="PANTHER" id="PTHR30033:SF1">
    <property type="entry name" value="FLAGELLAR HOOK-ASSOCIATED PROTEIN 1"/>
    <property type="match status" value="1"/>
</dbReference>
<protein>
    <recommendedName>
        <fullName evidence="4 7">Flagellar hook-associated protein 1</fullName>
        <shortName evidence="7">HAP1</shortName>
    </recommendedName>
</protein>
<dbReference type="HOGENOM" id="CLU_012762_1_0_7"/>
<name>Q2LT25_SYNAS</name>
<dbReference type="OrthoDB" id="9802553at2"/>
<accession>Q2LT25</accession>
<evidence type="ECO:0000256" key="6">
    <source>
        <dbReference type="ARBA" id="ARBA00023143"/>
    </source>
</evidence>